<dbReference type="AlphaFoldDB" id="A0A449AYP6"/>
<proteinExistence type="predicted"/>
<dbReference type="KEGG" id="mgal:NCTC10186_00076"/>
<evidence type="ECO:0000313" key="2">
    <source>
        <dbReference type="EMBL" id="VEU72612.1"/>
    </source>
</evidence>
<dbReference type="OrthoDB" id="3224137at2"/>
<reference evidence="2 3" key="1">
    <citation type="submission" date="2019-01" db="EMBL/GenBank/DDBJ databases">
        <authorList>
            <consortium name="Pathogen Informatics"/>
        </authorList>
    </citation>
    <scope>NUCLEOTIDE SEQUENCE [LARGE SCALE GENOMIC DNA]</scope>
    <source>
        <strain evidence="2 3">NCTC10186</strain>
    </source>
</reference>
<keyword evidence="3" id="KW-1185">Reference proteome</keyword>
<feature type="coiled-coil region" evidence="1">
    <location>
        <begin position="79"/>
        <end position="197"/>
    </location>
</feature>
<gene>
    <name evidence="2" type="ORF">NCTC10186_00076</name>
</gene>
<evidence type="ECO:0000256" key="1">
    <source>
        <dbReference type="SAM" id="Coils"/>
    </source>
</evidence>
<dbReference type="Proteomes" id="UP000289862">
    <property type="component" value="Chromosome"/>
</dbReference>
<dbReference type="InterPro" id="IPR019219">
    <property type="entry name" value="DUF2130"/>
</dbReference>
<dbReference type="EMBL" id="LR215031">
    <property type="protein sequence ID" value="VEU72612.1"/>
    <property type="molecule type" value="Genomic_DNA"/>
</dbReference>
<dbReference type="RefSeq" id="WP_119572079.1">
    <property type="nucleotide sequence ID" value="NZ_LR215031.1"/>
</dbReference>
<organism evidence="2 3">
    <name type="scientific">Mycoplasmopsis gallopavonis</name>
    <dbReference type="NCBI Taxonomy" id="76629"/>
    <lineage>
        <taxon>Bacteria</taxon>
        <taxon>Bacillati</taxon>
        <taxon>Mycoplasmatota</taxon>
        <taxon>Mycoplasmoidales</taxon>
        <taxon>Metamycoplasmataceae</taxon>
        <taxon>Mycoplasmopsis</taxon>
    </lineage>
</organism>
<accession>A0A449AYP6</accession>
<sequence length="510" mass="60546">MSKKIKIKLKSLDNFEFELEENAEAGDYFSLKDWQFHDENVVFEFLSNNGQIFKNQAAKQIKEELRSNIETLPEYLKMKDDLSKQIVDKNLEEQKLKNEIEKLKKEIEDQKNNLEKEKQILKLAEEQKLSEKINELQNTISKKQSEIDSLTTKLKDEKEILELKKQQEIEDLKRSFNEKKEEEISKLKKTNDEKLQNEQKKWDEEKINLYKQISHVEGKYQGILERKSSSTIKTDGNDFEEKIYEILQDAFGNRSEHVEFQKATQPIQTEEERINNENKRGTMPDFIVTFYDPTHNSEGILERTEIGKIVIEAKALSSKNGSRKNEDFLPKLEKDRKKNNAQKAILVTELEPDQNLFIRNHFQYPDIYIIRIDILKNLLELFLNLARKQYELESSIKLTQTKTIEKELILSKFNEFKEYLETKFQNIEKKVNGLDDEADKLEKAAIRLRDIKNKILNTEVRLMKSKILDFNIEKKVIKPLEKLNHFKDPKNILTNEEMLELEVEEYDEEE</sequence>
<feature type="coiled-coil region" evidence="1">
    <location>
        <begin position="417"/>
        <end position="461"/>
    </location>
</feature>
<name>A0A449AYP6_9BACT</name>
<evidence type="ECO:0000313" key="3">
    <source>
        <dbReference type="Proteomes" id="UP000289862"/>
    </source>
</evidence>
<dbReference type="Pfam" id="PF09903">
    <property type="entry name" value="DUF2130"/>
    <property type="match status" value="1"/>
</dbReference>
<protein>
    <submittedName>
        <fullName evidence="2">Uncharacterized protein conserved in bacteria</fullName>
    </submittedName>
</protein>
<keyword evidence="1" id="KW-0175">Coiled coil</keyword>